<dbReference type="Proteomes" id="UP000004836">
    <property type="component" value="Unassembled WGS sequence"/>
</dbReference>
<evidence type="ECO:0000313" key="1">
    <source>
        <dbReference type="EMBL" id="EJW21509.1"/>
    </source>
</evidence>
<proteinExistence type="predicted"/>
<keyword evidence="2" id="KW-1185">Reference proteome</keyword>
<protein>
    <submittedName>
        <fullName evidence="1">Uncharacterized protein</fullName>
    </submittedName>
</protein>
<gene>
    <name evidence="1" type="ORF">IMCC14465_13050</name>
</gene>
<reference evidence="1 2" key="1">
    <citation type="journal article" date="2012" name="J. Bacteriol.">
        <title>Genome Sequence of Strain IMCC14465, Isolated from the East Sea, Belonging to the PS1 Clade of Alphaproteobacteria.</title>
        <authorList>
            <person name="Yang S.J."/>
            <person name="Kang I."/>
            <person name="Cho J.C."/>
        </authorList>
    </citation>
    <scope>NUCLEOTIDE SEQUENCE [LARGE SCALE GENOMIC DNA]</scope>
    <source>
        <strain evidence="1 2">IMCC14465</strain>
    </source>
</reference>
<dbReference type="EMBL" id="ALYF01000003">
    <property type="protein sequence ID" value="EJW21509.1"/>
    <property type="molecule type" value="Genomic_DNA"/>
</dbReference>
<evidence type="ECO:0000313" key="2">
    <source>
        <dbReference type="Proteomes" id="UP000004836"/>
    </source>
</evidence>
<sequence length="44" mass="5307">MPRSFAWWHLFLKPRAGLALILQSFGRLFYITRSGHNHVQYQYV</sequence>
<accession>J9E0T2</accession>
<dbReference type="AlphaFoldDB" id="J9E0T2"/>
<comment type="caution">
    <text evidence="1">The sequence shown here is derived from an EMBL/GenBank/DDBJ whole genome shotgun (WGS) entry which is preliminary data.</text>
</comment>
<organism evidence="1 2">
    <name type="scientific">alpha proteobacterium IMCC14465</name>
    <dbReference type="NCBI Taxonomy" id="1220535"/>
    <lineage>
        <taxon>Bacteria</taxon>
        <taxon>Pseudomonadati</taxon>
        <taxon>Pseudomonadota</taxon>
        <taxon>Alphaproteobacteria</taxon>
        <taxon>PS1 clade</taxon>
    </lineage>
</organism>
<name>J9E0T2_9PROT</name>